<feature type="domain" description="Alkyl hydroperoxide reductase subunit C/ Thiol specific antioxidant" evidence="1">
    <location>
        <begin position="60"/>
        <end position="139"/>
    </location>
</feature>
<dbReference type="OrthoDB" id="281792at2"/>
<reference evidence="2 3" key="1">
    <citation type="submission" date="2012-02" db="EMBL/GenBank/DDBJ databases">
        <title>Complete sequence of chromosome of Singulisphaera acidiphila DSM 18658.</title>
        <authorList>
            <consortium name="US DOE Joint Genome Institute (JGI-PGF)"/>
            <person name="Lucas S."/>
            <person name="Copeland A."/>
            <person name="Lapidus A."/>
            <person name="Glavina del Rio T."/>
            <person name="Dalin E."/>
            <person name="Tice H."/>
            <person name="Bruce D."/>
            <person name="Goodwin L."/>
            <person name="Pitluck S."/>
            <person name="Peters L."/>
            <person name="Ovchinnikova G."/>
            <person name="Chertkov O."/>
            <person name="Kyrpides N."/>
            <person name="Mavromatis K."/>
            <person name="Ivanova N."/>
            <person name="Brettin T."/>
            <person name="Detter J.C."/>
            <person name="Han C."/>
            <person name="Larimer F."/>
            <person name="Land M."/>
            <person name="Hauser L."/>
            <person name="Markowitz V."/>
            <person name="Cheng J.-F."/>
            <person name="Hugenholtz P."/>
            <person name="Woyke T."/>
            <person name="Wu D."/>
            <person name="Tindall B."/>
            <person name="Pomrenke H."/>
            <person name="Brambilla E."/>
            <person name="Klenk H.-P."/>
            <person name="Eisen J.A."/>
        </authorList>
    </citation>
    <scope>NUCLEOTIDE SEQUENCE [LARGE SCALE GENOMIC DNA]</scope>
    <source>
        <strain evidence="3">ATCC BAA-1392 / DSM 18658 / VKM B-2454 / MOB10</strain>
    </source>
</reference>
<dbReference type="InterPro" id="IPR000866">
    <property type="entry name" value="AhpC/TSA"/>
</dbReference>
<dbReference type="InterPro" id="IPR036249">
    <property type="entry name" value="Thioredoxin-like_sf"/>
</dbReference>
<dbReference type="KEGG" id="saci:Sinac_1684"/>
<evidence type="ECO:0000259" key="1">
    <source>
        <dbReference type="Pfam" id="PF00578"/>
    </source>
</evidence>
<keyword evidence="3" id="KW-1185">Reference proteome</keyword>
<gene>
    <name evidence="2" type="ordered locus">Sinac_1684</name>
</gene>
<dbReference type="GO" id="GO:0016491">
    <property type="term" value="F:oxidoreductase activity"/>
    <property type="evidence" value="ECO:0007669"/>
    <property type="project" value="InterPro"/>
</dbReference>
<organism evidence="2 3">
    <name type="scientific">Singulisphaera acidiphila (strain ATCC BAA-1392 / DSM 18658 / VKM B-2454 / MOB10)</name>
    <dbReference type="NCBI Taxonomy" id="886293"/>
    <lineage>
        <taxon>Bacteria</taxon>
        <taxon>Pseudomonadati</taxon>
        <taxon>Planctomycetota</taxon>
        <taxon>Planctomycetia</taxon>
        <taxon>Isosphaerales</taxon>
        <taxon>Isosphaeraceae</taxon>
        <taxon>Singulisphaera</taxon>
    </lineage>
</organism>
<name>L0DB24_SINAD</name>
<dbReference type="Proteomes" id="UP000010798">
    <property type="component" value="Chromosome"/>
</dbReference>
<proteinExistence type="predicted"/>
<dbReference type="GO" id="GO:0016209">
    <property type="term" value="F:antioxidant activity"/>
    <property type="evidence" value="ECO:0007669"/>
    <property type="project" value="InterPro"/>
</dbReference>
<evidence type="ECO:0000313" key="3">
    <source>
        <dbReference type="Proteomes" id="UP000010798"/>
    </source>
</evidence>
<dbReference type="Gene3D" id="3.40.30.10">
    <property type="entry name" value="Glutaredoxin"/>
    <property type="match status" value="1"/>
</dbReference>
<dbReference type="Pfam" id="PF00578">
    <property type="entry name" value="AhpC-TSA"/>
    <property type="match status" value="1"/>
</dbReference>
<evidence type="ECO:0000313" key="2">
    <source>
        <dbReference type="EMBL" id="AGA26060.1"/>
    </source>
</evidence>
<accession>L0DB24</accession>
<dbReference type="AlphaFoldDB" id="L0DB24"/>
<dbReference type="eggNOG" id="COG1225">
    <property type="taxonomic scope" value="Bacteria"/>
</dbReference>
<protein>
    <submittedName>
        <fullName evidence="2">Peroxiredoxin</fullName>
    </submittedName>
</protein>
<dbReference type="EMBL" id="CP003364">
    <property type="protein sequence ID" value="AGA26060.1"/>
    <property type="molecule type" value="Genomic_DNA"/>
</dbReference>
<dbReference type="SUPFAM" id="SSF52833">
    <property type="entry name" value="Thioredoxin-like"/>
    <property type="match status" value="1"/>
</dbReference>
<dbReference type="HOGENOM" id="CLU_106241_0_0_0"/>
<sequence>MISGDVVRRIATVLLLVAAGAAFVAAIATRSRVGHPVTARMQAAAGAVAGSLVPSLPERAQGRPMVIIFIKDGCPCSEAADPCFRRLFMAYRGRVAFVGVIDGETPDAERWTREHDTPYPVIADPDLKIVHAYQAERSAYVALVTREGTVDRLWPGYSASMLRELGTRLAAGVGVTEVKLDVSDAPEELTSGCSF</sequence>